<dbReference type="Proteomes" id="UP000178122">
    <property type="component" value="Unassembled WGS sequence"/>
</dbReference>
<evidence type="ECO:0000313" key="1">
    <source>
        <dbReference type="EMBL" id="OGY55718.1"/>
    </source>
</evidence>
<name>A0A1G1YTN3_9BACT</name>
<reference evidence="1 2" key="1">
    <citation type="journal article" date="2016" name="Nat. Commun.">
        <title>Thousands of microbial genomes shed light on interconnected biogeochemical processes in an aquifer system.</title>
        <authorList>
            <person name="Anantharaman K."/>
            <person name="Brown C.T."/>
            <person name="Hug L.A."/>
            <person name="Sharon I."/>
            <person name="Castelle C.J."/>
            <person name="Probst A.J."/>
            <person name="Thomas B.C."/>
            <person name="Singh A."/>
            <person name="Wilkins M.J."/>
            <person name="Karaoz U."/>
            <person name="Brodie E.L."/>
            <person name="Williams K.H."/>
            <person name="Hubbard S.S."/>
            <person name="Banfield J.F."/>
        </authorList>
    </citation>
    <scope>NUCLEOTIDE SEQUENCE [LARGE SCALE GENOMIC DNA]</scope>
</reference>
<comment type="caution">
    <text evidence="1">The sequence shown here is derived from an EMBL/GenBank/DDBJ whole genome shotgun (WGS) entry which is preliminary data.</text>
</comment>
<organism evidence="1 2">
    <name type="scientific">Candidatus Buchananbacteria bacterium RIFCSPLOWO2_01_FULL_40_23b</name>
    <dbReference type="NCBI Taxonomy" id="1797544"/>
    <lineage>
        <taxon>Bacteria</taxon>
        <taxon>Candidatus Buchananiibacteriota</taxon>
    </lineage>
</organism>
<dbReference type="AlphaFoldDB" id="A0A1G1YTN3"/>
<proteinExistence type="predicted"/>
<protein>
    <submittedName>
        <fullName evidence="1">Uncharacterized protein</fullName>
    </submittedName>
</protein>
<evidence type="ECO:0000313" key="2">
    <source>
        <dbReference type="Proteomes" id="UP000178122"/>
    </source>
</evidence>
<dbReference type="EMBL" id="MHIN01000006">
    <property type="protein sequence ID" value="OGY55718.1"/>
    <property type="molecule type" value="Genomic_DNA"/>
</dbReference>
<gene>
    <name evidence="1" type="ORF">A2912_01245</name>
</gene>
<sequence>MAHPRKIKCDCGAYVEEQETKIDHILTKAMVCPKCHFTTLTKDQAIDFRKRIDFHKIVDQEKQIIQIGNSIGITLPEKLREHGLTVGKKIRIEALDEKSFKVELMN</sequence>
<accession>A0A1G1YTN3</accession>